<feature type="chain" id="PRO_5028811562" evidence="4">
    <location>
        <begin position="19"/>
        <end position="336"/>
    </location>
</feature>
<proteinExistence type="inferred from homology"/>
<evidence type="ECO:0000259" key="5">
    <source>
        <dbReference type="Pfam" id="PF01095"/>
    </source>
</evidence>
<evidence type="ECO:0000313" key="6">
    <source>
        <dbReference type="EMBL" id="QKJ32575.1"/>
    </source>
</evidence>
<dbReference type="Proteomes" id="UP000505355">
    <property type="component" value="Chromosome"/>
</dbReference>
<feature type="domain" description="Pectinesterase catalytic" evidence="5">
    <location>
        <begin position="23"/>
        <end position="133"/>
    </location>
</feature>
<keyword evidence="7" id="KW-1185">Reference proteome</keyword>
<dbReference type="Pfam" id="PF01095">
    <property type="entry name" value="Pectinesterase"/>
    <property type="match status" value="1"/>
</dbReference>
<dbReference type="RefSeq" id="WP_173417224.1">
    <property type="nucleotide sequence ID" value="NZ_CP054139.1"/>
</dbReference>
<keyword evidence="3" id="KW-0063">Aspartyl esterase</keyword>
<organism evidence="6 7">
    <name type="scientific">Mucilaginibacter mali</name>
    <dbReference type="NCBI Taxonomy" id="2740462"/>
    <lineage>
        <taxon>Bacteria</taxon>
        <taxon>Pseudomonadati</taxon>
        <taxon>Bacteroidota</taxon>
        <taxon>Sphingobacteriia</taxon>
        <taxon>Sphingobacteriales</taxon>
        <taxon>Sphingobacteriaceae</taxon>
        <taxon>Mucilaginibacter</taxon>
    </lineage>
</organism>
<dbReference type="PANTHER" id="PTHR31321:SF57">
    <property type="entry name" value="PECTINESTERASE 53-RELATED"/>
    <property type="match status" value="1"/>
</dbReference>
<evidence type="ECO:0000256" key="4">
    <source>
        <dbReference type="SAM" id="SignalP"/>
    </source>
</evidence>
<keyword evidence="2" id="KW-0378">Hydrolase</keyword>
<name>A0A7D4TXU1_9SPHI</name>
<evidence type="ECO:0000256" key="3">
    <source>
        <dbReference type="ARBA" id="ARBA00023085"/>
    </source>
</evidence>
<sequence>MTRICTIILLLIAPLCQAAKTRIVVDPSGKGDFRTIQQALQSLPDSAAEDRLIFIKNGFYREQLSIRKNHITLQGESKTGTVISGSISHLIYTCQHPGDKNSAVMNIDGNDITLRDLTVENTYGHDAADSVFIDCTNAQTGKPEKTKVVKTAHQFTLKTGTATRLKVINCIVRSYGQDTVSPWSGTGMYYFKDCTLIGGTDFYCPRGWAYAENCTFIVNVPGAIAIWHDGSKGRDIKSVFRNCYFKGEQHFQLGRYHHEASFYLIDCHFDKNMMDKPIYKAETAKPMVWESTVYYSNAHTDGPKFNWLKDNLYQAPGAPKAGDINAAWTFNRKWNP</sequence>
<dbReference type="InterPro" id="IPR011050">
    <property type="entry name" value="Pectin_lyase_fold/virulence"/>
</dbReference>
<dbReference type="InterPro" id="IPR000070">
    <property type="entry name" value="Pectinesterase_cat"/>
</dbReference>
<gene>
    <name evidence="6" type="ORF">HQ865_23360</name>
</gene>
<dbReference type="KEGG" id="mmab:HQ865_23360"/>
<feature type="signal peptide" evidence="4">
    <location>
        <begin position="1"/>
        <end position="18"/>
    </location>
</feature>
<dbReference type="AlphaFoldDB" id="A0A7D4TXU1"/>
<protein>
    <submittedName>
        <fullName evidence="6">Pectinesterase</fullName>
    </submittedName>
</protein>
<evidence type="ECO:0000313" key="7">
    <source>
        <dbReference type="Proteomes" id="UP000505355"/>
    </source>
</evidence>
<dbReference type="SUPFAM" id="SSF51126">
    <property type="entry name" value="Pectin lyase-like"/>
    <property type="match status" value="1"/>
</dbReference>
<dbReference type="PANTHER" id="PTHR31321">
    <property type="entry name" value="ACYL-COA THIOESTER HYDROLASE YBHC-RELATED"/>
    <property type="match status" value="1"/>
</dbReference>
<dbReference type="GO" id="GO:0030599">
    <property type="term" value="F:pectinesterase activity"/>
    <property type="evidence" value="ECO:0007669"/>
    <property type="project" value="InterPro"/>
</dbReference>
<reference evidence="6 7" key="1">
    <citation type="submission" date="2020-05" db="EMBL/GenBank/DDBJ databases">
        <title>Mucilaginibacter mali sp. nov.</title>
        <authorList>
            <person name="Kim H.S."/>
            <person name="Lee K.C."/>
            <person name="Suh M.K."/>
            <person name="Kim J.-S."/>
            <person name="Han K.-I."/>
            <person name="Eom M.K."/>
            <person name="Shin Y.K."/>
            <person name="Lee J.-S."/>
        </authorList>
    </citation>
    <scope>NUCLEOTIDE SEQUENCE [LARGE SCALE GENOMIC DNA]</scope>
    <source>
        <strain evidence="6 7">G2-14</strain>
    </source>
</reference>
<evidence type="ECO:0000256" key="1">
    <source>
        <dbReference type="ARBA" id="ARBA00008891"/>
    </source>
</evidence>
<keyword evidence="4" id="KW-0732">Signal</keyword>
<dbReference type="GO" id="GO:0042545">
    <property type="term" value="P:cell wall modification"/>
    <property type="evidence" value="ECO:0007669"/>
    <property type="project" value="InterPro"/>
</dbReference>
<accession>A0A7D4TXU1</accession>
<dbReference type="EMBL" id="CP054139">
    <property type="protein sequence ID" value="QKJ32575.1"/>
    <property type="molecule type" value="Genomic_DNA"/>
</dbReference>
<dbReference type="GO" id="GO:0045490">
    <property type="term" value="P:pectin catabolic process"/>
    <property type="evidence" value="ECO:0007669"/>
    <property type="project" value="TreeGrafter"/>
</dbReference>
<dbReference type="Gene3D" id="2.160.20.10">
    <property type="entry name" value="Single-stranded right-handed beta-helix, Pectin lyase-like"/>
    <property type="match status" value="1"/>
</dbReference>
<comment type="similarity">
    <text evidence="1">Belongs to the pectinesterase family.</text>
</comment>
<dbReference type="InterPro" id="IPR012334">
    <property type="entry name" value="Pectin_lyas_fold"/>
</dbReference>
<evidence type="ECO:0000256" key="2">
    <source>
        <dbReference type="ARBA" id="ARBA00022801"/>
    </source>
</evidence>